<dbReference type="InterPro" id="IPR005475">
    <property type="entry name" value="Transketolase-like_Pyr-bd"/>
</dbReference>
<keyword evidence="5" id="KW-0786">Thiamine pyrophosphate</keyword>
<dbReference type="CDD" id="cd07036">
    <property type="entry name" value="TPP_PYR_E1-PDHc-beta_like"/>
    <property type="match status" value="1"/>
</dbReference>
<evidence type="ECO:0000256" key="3">
    <source>
        <dbReference type="ARBA" id="ARBA00012691"/>
    </source>
</evidence>
<keyword evidence="9" id="KW-1185">Reference proteome</keyword>
<evidence type="ECO:0000313" key="9">
    <source>
        <dbReference type="Proteomes" id="UP000002518"/>
    </source>
</evidence>
<evidence type="ECO:0000259" key="7">
    <source>
        <dbReference type="SMART" id="SM00861"/>
    </source>
</evidence>
<dbReference type="InterPro" id="IPR033248">
    <property type="entry name" value="Transketolase_C"/>
</dbReference>
<comment type="catalytic activity">
    <reaction evidence="6">
        <text>a 2-oxocarboxylate + 2 oxidized [2Fe-2S]-[ferredoxin] + CoA = an acyl-CoA + 2 reduced [2Fe-2S]-[ferredoxin] + CO2 + H(+)</text>
        <dbReference type="Rhea" id="RHEA:42316"/>
        <dbReference type="Rhea" id="RHEA-COMP:10000"/>
        <dbReference type="Rhea" id="RHEA-COMP:10001"/>
        <dbReference type="ChEBI" id="CHEBI:15378"/>
        <dbReference type="ChEBI" id="CHEBI:16526"/>
        <dbReference type="ChEBI" id="CHEBI:33737"/>
        <dbReference type="ChEBI" id="CHEBI:33738"/>
        <dbReference type="ChEBI" id="CHEBI:35179"/>
        <dbReference type="ChEBI" id="CHEBI:57287"/>
        <dbReference type="ChEBI" id="CHEBI:58342"/>
        <dbReference type="EC" id="1.2.7.11"/>
    </reaction>
</comment>
<dbReference type="NCBIfam" id="NF006667">
    <property type="entry name" value="PRK09212.1"/>
    <property type="match status" value="1"/>
</dbReference>
<dbReference type="PANTHER" id="PTHR43257:SF2">
    <property type="entry name" value="PYRUVATE DEHYDROGENASE E1 COMPONENT SUBUNIT BETA"/>
    <property type="match status" value="1"/>
</dbReference>
<feature type="domain" description="Transketolase-like pyrimidine-binding" evidence="7">
    <location>
        <begin position="4"/>
        <end position="179"/>
    </location>
</feature>
<sequence>MPVMNMVQALNTALREEMRRDKSVVVLGEDVGRRGGVFLVTEGLIDEFGEERVIDTPLTEMGIVAFAIGMAMYGLRPVAEIQFIDFIYEAFDQIVNNAAWYRFRSGGMYNVPLVIRGPCCGGIRGGMHHSQSNEPYFIHTPGLYVVMPSTPYDAKGLLKSSIRSDDAVIFLEPKSIYRTIREEVPDNDYTIPLGQARLVQEGSDVTLVTWGAMVHLAKEAAELLREKRGWSIEIIDLRTLQPWDKDMVVKSLEKTGRLVIVHEARKILGPGAEIAAYISENYIDLLRGPVKRVASYDTPYPLAHEKLYLPNLAKIYRAVTEVMQW</sequence>
<proteinExistence type="predicted"/>
<dbReference type="InterPro" id="IPR029061">
    <property type="entry name" value="THDP-binding"/>
</dbReference>
<dbReference type="FunFam" id="3.40.50.920:FF:000001">
    <property type="entry name" value="Pyruvate dehydrogenase E1 beta subunit"/>
    <property type="match status" value="1"/>
</dbReference>
<dbReference type="EC" id="1.2.7.11" evidence="3"/>
<dbReference type="PANTHER" id="PTHR43257">
    <property type="entry name" value="PYRUVATE DEHYDROGENASE E1 COMPONENT BETA SUBUNIT"/>
    <property type="match status" value="1"/>
</dbReference>
<evidence type="ECO:0000256" key="6">
    <source>
        <dbReference type="ARBA" id="ARBA00048893"/>
    </source>
</evidence>
<comment type="cofactor">
    <cofactor evidence="1">
        <name>thiamine diphosphate</name>
        <dbReference type="ChEBI" id="CHEBI:58937"/>
    </cofactor>
</comment>
<dbReference type="EnsemblBacteria" id="BAA80675">
    <property type="protein sequence ID" value="BAA80675"/>
    <property type="gene ID" value="APE_1674"/>
</dbReference>
<protein>
    <recommendedName>
        <fullName evidence="3">2-oxoacid oxidoreductase (ferredoxin)</fullName>
        <ecNumber evidence="3">1.2.7.11</ecNumber>
    </recommendedName>
</protein>
<keyword evidence="4 8" id="KW-0560">Oxidoreductase</keyword>
<keyword evidence="8" id="KW-0670">Pyruvate</keyword>
<dbReference type="GO" id="GO:0019164">
    <property type="term" value="F:pyruvate synthase activity"/>
    <property type="evidence" value="ECO:0007669"/>
    <property type="project" value="UniProtKB-ARBA"/>
</dbReference>
<dbReference type="Gene3D" id="3.40.50.920">
    <property type="match status" value="1"/>
</dbReference>
<dbReference type="Proteomes" id="UP000002518">
    <property type="component" value="Chromosome"/>
</dbReference>
<name>Q9YBC3_AERPE</name>
<dbReference type="AlphaFoldDB" id="Q9YBC3"/>
<evidence type="ECO:0000256" key="2">
    <source>
        <dbReference type="ARBA" id="ARBA00011631"/>
    </source>
</evidence>
<comment type="subunit">
    <text evidence="2">Heterodimer composed of an alpha and a beta subunit.</text>
</comment>
<gene>
    <name evidence="8" type="primary">pdhB</name>
    <name evidence="8" type="ordered locus">APE_1674</name>
</gene>
<accession>Q9YBC3</accession>
<dbReference type="InterPro" id="IPR009014">
    <property type="entry name" value="Transketo_C/PFOR_II"/>
</dbReference>
<evidence type="ECO:0000256" key="5">
    <source>
        <dbReference type="ARBA" id="ARBA00023052"/>
    </source>
</evidence>
<organism evidence="8 9">
    <name type="scientific">Aeropyrum pernix (strain ATCC 700893 / DSM 11879 / JCM 9820 / NBRC 100138 / K1)</name>
    <dbReference type="NCBI Taxonomy" id="272557"/>
    <lineage>
        <taxon>Archaea</taxon>
        <taxon>Thermoproteota</taxon>
        <taxon>Thermoprotei</taxon>
        <taxon>Desulfurococcales</taxon>
        <taxon>Desulfurococcaceae</taxon>
        <taxon>Aeropyrum</taxon>
    </lineage>
</organism>
<dbReference type="eggNOG" id="arCOG01052">
    <property type="taxonomic scope" value="Archaea"/>
</dbReference>
<dbReference type="Pfam" id="PF02779">
    <property type="entry name" value="Transket_pyr"/>
    <property type="match status" value="1"/>
</dbReference>
<dbReference type="Pfam" id="PF02780">
    <property type="entry name" value="Transketolase_C"/>
    <property type="match status" value="1"/>
</dbReference>
<dbReference type="SMART" id="SM00861">
    <property type="entry name" value="Transket_pyr"/>
    <property type="match status" value="1"/>
</dbReference>
<evidence type="ECO:0000256" key="1">
    <source>
        <dbReference type="ARBA" id="ARBA00001964"/>
    </source>
</evidence>
<dbReference type="PATRIC" id="fig|272557.25.peg.1126"/>
<evidence type="ECO:0000256" key="4">
    <source>
        <dbReference type="ARBA" id="ARBA00023002"/>
    </source>
</evidence>
<evidence type="ECO:0000313" key="8">
    <source>
        <dbReference type="EMBL" id="BAA80675.1"/>
    </source>
</evidence>
<dbReference type="EMBL" id="BA000002">
    <property type="protein sequence ID" value="BAA80675.1"/>
    <property type="molecule type" value="Genomic_DNA"/>
</dbReference>
<dbReference type="FunFam" id="3.40.50.970:FF:000001">
    <property type="entry name" value="Pyruvate dehydrogenase E1 beta subunit"/>
    <property type="match status" value="1"/>
</dbReference>
<dbReference type="Gene3D" id="3.40.50.970">
    <property type="match status" value="1"/>
</dbReference>
<dbReference type="KEGG" id="ape:APE_1674"/>
<dbReference type="PIR" id="F72548">
    <property type="entry name" value="F72548"/>
</dbReference>
<dbReference type="SUPFAM" id="SSF52922">
    <property type="entry name" value="TK C-terminal domain-like"/>
    <property type="match status" value="1"/>
</dbReference>
<dbReference type="GO" id="GO:0018491">
    <property type="term" value="F:2-oxobutyrate synthase activity"/>
    <property type="evidence" value="ECO:0007669"/>
    <property type="project" value="UniProtKB-ARBA"/>
</dbReference>
<dbReference type="SUPFAM" id="SSF52518">
    <property type="entry name" value="Thiamin diphosphate-binding fold (THDP-binding)"/>
    <property type="match status" value="1"/>
</dbReference>
<reference evidence="8 9" key="1">
    <citation type="journal article" date="1999" name="DNA Res.">
        <title>Complete genome sequence of an aerobic hyper-thermophilic crenarchaeon, Aeropyrum pernix K1.</title>
        <authorList>
            <person name="Kawarabayasi Y."/>
            <person name="Hino Y."/>
            <person name="Horikawa H."/>
            <person name="Yamazaki S."/>
            <person name="Haikawa Y."/>
            <person name="Jin-no K."/>
            <person name="Takahashi M."/>
            <person name="Sekine M."/>
            <person name="Baba S."/>
            <person name="Ankai A."/>
            <person name="Kosugi H."/>
            <person name="Hosoyama A."/>
            <person name="Fukui S."/>
            <person name="Nagai Y."/>
            <person name="Nishijima K."/>
            <person name="Nakazawa H."/>
            <person name="Takamiya M."/>
            <person name="Masuda S."/>
            <person name="Funahashi T."/>
            <person name="Tanaka T."/>
            <person name="Kudoh Y."/>
            <person name="Yamazaki J."/>
            <person name="Kushida N."/>
            <person name="Oguchi A."/>
            <person name="Aoki K."/>
            <person name="Kubota K."/>
            <person name="Nakamura Y."/>
            <person name="Nomura N."/>
            <person name="Sako Y."/>
            <person name="Kikuchi H."/>
        </authorList>
    </citation>
    <scope>NUCLEOTIDE SEQUENCE [LARGE SCALE GENOMIC DNA]</scope>
    <source>
        <strain evidence="9">ATCC 700893 / DSM 11879 / JCM 9820 / NBRC 100138 / K1</strain>
    </source>
</reference>
<dbReference type="STRING" id="272557.APE_1674"/>